<accession>A0A6A6TTP7</accession>
<keyword evidence="3" id="KW-0963">Cytoplasm</keyword>
<gene>
    <name evidence="7" type="ORF">BT63DRAFT_418911</name>
</gene>
<sequence length="998" mass="110989">MTRMDIPPSLELLVAANTIEKKVQALKLLKNDIIGHERRKAATIHQGIIQVLCQAIKASETSKDTRQSVRGAKVAGSARTINELTLEGQMRLQSIFITTSLAHAGNPFIAPLVAGNVVSHLQDALNLDYAHPKITLESLRALVTITSSLWDDPTDSYRELHNNVSNLIIHPGSLALESILRLLGADSESQPPDDQLILVLMLLRYVSIDCEQRQKIIVSAGILDFLAFKLASWIAGNQSLFHLNAPYLLSKFNHCPRRGVYSHLVRAIAAIIGKSKYRSARFMSCRDFLTVFPETPEICSSSDVRDRPSDELHDSESRVLWERFLPQVSSHTSRSDSYGTASFPPLASKPQQPTNLSSDAIAWLIHMARSTTGEERVSTMILLSTILNATRLNTQYERHLALLVIPLLVKMISDYKSSTPTVTSVRSCSDAVLALGLIVSDSETLQQAAVDADVIQHLCAHTKSAYEYPKQTPKAMWSPDRRSIIAEVRTFDDPRKLGPNGLTLQNAEMAILKARCMSTMSYLIAQSDKSRKIVIDHGYLTYVADCLSPHPISNDDSSLDTEPEKELMPCIAILAAMELVTALSRSISVLRTSLIDAKIAIPIFDLARNKNMEIKISAVNVLTNLVMHFSPMRDSLVRVGVQHLLIEYARSSNIELKKGALWAFKHLVLAIDSGKAIKWLEELGPGYLMSLLNGESSSQKSHLAIANVRGEKVDLLNEEPDMDVDGPLVPSEDEQDQESNSIFKSIEAEYGPPINYLPKLRPMKYAEHHQSARSRRDDIELQHHALDIVRNMTSEPTEHLPVIIDQILNLLGSPRFFEIVISKFKPRYSSTATSNTPTTSTAGKRPTLTTPGSSERHIPHVHDAPTYIDSTPYTHPDVIMSACYVIAHFANGRSTQRTLVLSQPHLLNLLSPHFLHPKVEIRKACLWFVHNSLWGDNNDDGKAVRQRASELRKAGLEERCRLLLGDPVMDIHETAKLVTDMFVKILGSPAAAVMRVWE</sequence>
<dbReference type="AlphaFoldDB" id="A0A6A6TTP7"/>
<keyword evidence="4" id="KW-0677">Repeat</keyword>
<dbReference type="SMART" id="SM00185">
    <property type="entry name" value="ARM"/>
    <property type="match status" value="3"/>
</dbReference>
<dbReference type="Gene3D" id="1.25.10.10">
    <property type="entry name" value="Leucine-rich Repeat Variant"/>
    <property type="match status" value="4"/>
</dbReference>
<evidence type="ECO:0000313" key="7">
    <source>
        <dbReference type="EMBL" id="KAF2663435.1"/>
    </source>
</evidence>
<feature type="region of interest" description="Disordered" evidence="6">
    <location>
        <begin position="829"/>
        <end position="860"/>
    </location>
</feature>
<evidence type="ECO:0000256" key="6">
    <source>
        <dbReference type="SAM" id="MobiDB-lite"/>
    </source>
</evidence>
<reference evidence="7" key="1">
    <citation type="journal article" date="2020" name="Stud. Mycol.">
        <title>101 Dothideomycetes genomes: a test case for predicting lifestyles and emergence of pathogens.</title>
        <authorList>
            <person name="Haridas S."/>
            <person name="Albert R."/>
            <person name="Binder M."/>
            <person name="Bloem J."/>
            <person name="Labutti K."/>
            <person name="Salamov A."/>
            <person name="Andreopoulos B."/>
            <person name="Baker S."/>
            <person name="Barry K."/>
            <person name="Bills G."/>
            <person name="Bluhm B."/>
            <person name="Cannon C."/>
            <person name="Castanera R."/>
            <person name="Culley D."/>
            <person name="Daum C."/>
            <person name="Ezra D."/>
            <person name="Gonzalez J."/>
            <person name="Henrissat B."/>
            <person name="Kuo A."/>
            <person name="Liang C."/>
            <person name="Lipzen A."/>
            <person name="Lutzoni F."/>
            <person name="Magnuson J."/>
            <person name="Mondo S."/>
            <person name="Nolan M."/>
            <person name="Ohm R."/>
            <person name="Pangilinan J."/>
            <person name="Park H.-J."/>
            <person name="Ramirez L."/>
            <person name="Alfaro M."/>
            <person name="Sun H."/>
            <person name="Tritt A."/>
            <person name="Yoshinaga Y."/>
            <person name="Zwiers L.-H."/>
            <person name="Turgeon B."/>
            <person name="Goodwin S."/>
            <person name="Spatafora J."/>
            <person name="Crous P."/>
            <person name="Grigoriev I."/>
        </authorList>
    </citation>
    <scope>NUCLEOTIDE SEQUENCE</scope>
    <source>
        <strain evidence="7">CBS 115976</strain>
    </source>
</reference>
<keyword evidence="5" id="KW-0539">Nucleus</keyword>
<dbReference type="InterPro" id="IPR000225">
    <property type="entry name" value="Armadillo"/>
</dbReference>
<name>A0A6A6TTP7_9PEZI</name>
<dbReference type="Proteomes" id="UP000799302">
    <property type="component" value="Unassembled WGS sequence"/>
</dbReference>
<dbReference type="InterPro" id="IPR016024">
    <property type="entry name" value="ARM-type_fold"/>
</dbReference>
<feature type="region of interest" description="Disordered" evidence="6">
    <location>
        <begin position="330"/>
        <end position="354"/>
    </location>
</feature>
<dbReference type="InterPro" id="IPR011989">
    <property type="entry name" value="ARM-like"/>
</dbReference>
<dbReference type="PANTHER" id="PTHR15651:SF7">
    <property type="entry name" value="ARMADILLO REPEAT-CONTAINING PROTEIN 8"/>
    <property type="match status" value="1"/>
</dbReference>
<dbReference type="SUPFAM" id="SSF48371">
    <property type="entry name" value="ARM repeat"/>
    <property type="match status" value="2"/>
</dbReference>
<evidence type="ECO:0000256" key="4">
    <source>
        <dbReference type="ARBA" id="ARBA00022737"/>
    </source>
</evidence>
<dbReference type="PANTHER" id="PTHR15651">
    <property type="entry name" value="ARMADILLO REPEAT-CONTAINING PROTEIN 8"/>
    <property type="match status" value="1"/>
</dbReference>
<evidence type="ECO:0000313" key="8">
    <source>
        <dbReference type="Proteomes" id="UP000799302"/>
    </source>
</evidence>
<dbReference type="EMBL" id="MU004245">
    <property type="protein sequence ID" value="KAF2663435.1"/>
    <property type="molecule type" value="Genomic_DNA"/>
</dbReference>
<dbReference type="InterPro" id="IPR038739">
    <property type="entry name" value="ARMC8/Vid28"/>
</dbReference>
<dbReference type="GO" id="GO:0005634">
    <property type="term" value="C:nucleus"/>
    <property type="evidence" value="ECO:0007669"/>
    <property type="project" value="UniProtKB-SubCell"/>
</dbReference>
<keyword evidence="8" id="KW-1185">Reference proteome</keyword>
<dbReference type="OrthoDB" id="5559898at2759"/>
<feature type="compositionally biased region" description="Low complexity" evidence="6">
    <location>
        <begin position="829"/>
        <end position="841"/>
    </location>
</feature>
<dbReference type="GO" id="GO:0043161">
    <property type="term" value="P:proteasome-mediated ubiquitin-dependent protein catabolic process"/>
    <property type="evidence" value="ECO:0007669"/>
    <property type="project" value="TreeGrafter"/>
</dbReference>
<evidence type="ECO:0000256" key="3">
    <source>
        <dbReference type="ARBA" id="ARBA00022490"/>
    </source>
</evidence>
<dbReference type="GO" id="GO:0034657">
    <property type="term" value="C:GID complex"/>
    <property type="evidence" value="ECO:0007669"/>
    <property type="project" value="TreeGrafter"/>
</dbReference>
<dbReference type="GO" id="GO:0005737">
    <property type="term" value="C:cytoplasm"/>
    <property type="evidence" value="ECO:0007669"/>
    <property type="project" value="UniProtKB-SubCell"/>
</dbReference>
<feature type="compositionally biased region" description="Polar residues" evidence="6">
    <location>
        <begin position="330"/>
        <end position="340"/>
    </location>
</feature>
<evidence type="ECO:0000256" key="2">
    <source>
        <dbReference type="ARBA" id="ARBA00004496"/>
    </source>
</evidence>
<proteinExistence type="predicted"/>
<comment type="subcellular location">
    <subcellularLocation>
        <location evidence="2">Cytoplasm</location>
    </subcellularLocation>
    <subcellularLocation>
        <location evidence="1">Nucleus</location>
    </subcellularLocation>
</comment>
<organism evidence="7 8">
    <name type="scientific">Microthyrium microscopicum</name>
    <dbReference type="NCBI Taxonomy" id="703497"/>
    <lineage>
        <taxon>Eukaryota</taxon>
        <taxon>Fungi</taxon>
        <taxon>Dikarya</taxon>
        <taxon>Ascomycota</taxon>
        <taxon>Pezizomycotina</taxon>
        <taxon>Dothideomycetes</taxon>
        <taxon>Dothideomycetes incertae sedis</taxon>
        <taxon>Microthyriales</taxon>
        <taxon>Microthyriaceae</taxon>
        <taxon>Microthyrium</taxon>
    </lineage>
</organism>
<evidence type="ECO:0000256" key="1">
    <source>
        <dbReference type="ARBA" id="ARBA00004123"/>
    </source>
</evidence>
<evidence type="ECO:0000256" key="5">
    <source>
        <dbReference type="ARBA" id="ARBA00023242"/>
    </source>
</evidence>
<protein>
    <submittedName>
        <fullName evidence="7">ARM repeat-containing protein</fullName>
    </submittedName>
</protein>